<dbReference type="Proteomes" id="UP000315115">
    <property type="component" value="Chromosome 2"/>
</dbReference>
<dbReference type="SUPFAM" id="SSF58104">
    <property type="entry name" value="Methyl-accepting chemotaxis protein (MCP) signaling domain"/>
    <property type="match status" value="1"/>
</dbReference>
<proteinExistence type="inferred from homology"/>
<comment type="subcellular location">
    <subcellularLocation>
        <location evidence="1">Membrane</location>
    </subcellularLocation>
</comment>
<gene>
    <name evidence="9" type="ORF">VroAM7_43060</name>
</gene>
<evidence type="ECO:0000256" key="3">
    <source>
        <dbReference type="ARBA" id="ARBA00029447"/>
    </source>
</evidence>
<feature type="transmembrane region" description="Helical" evidence="5">
    <location>
        <begin position="9"/>
        <end position="28"/>
    </location>
</feature>
<feature type="domain" description="Methyl-accepting transducer" evidence="6">
    <location>
        <begin position="392"/>
        <end position="628"/>
    </location>
</feature>
<feature type="domain" description="NIT" evidence="8">
    <location>
        <begin position="54"/>
        <end position="303"/>
    </location>
</feature>
<dbReference type="GO" id="GO:0016020">
    <property type="term" value="C:membrane"/>
    <property type="evidence" value="ECO:0007669"/>
    <property type="project" value="UniProtKB-SubCell"/>
</dbReference>
<evidence type="ECO:0000259" key="7">
    <source>
        <dbReference type="PROSITE" id="PS50885"/>
    </source>
</evidence>
<dbReference type="PANTHER" id="PTHR32089:SF112">
    <property type="entry name" value="LYSOZYME-LIKE PROTEIN-RELATED"/>
    <property type="match status" value="1"/>
</dbReference>
<dbReference type="RefSeq" id="WP_143693967.1">
    <property type="nucleotide sequence ID" value="NZ_AP019799.1"/>
</dbReference>
<keyword evidence="5" id="KW-1133">Transmembrane helix</keyword>
<evidence type="ECO:0000256" key="1">
    <source>
        <dbReference type="ARBA" id="ARBA00004370"/>
    </source>
</evidence>
<dbReference type="AlphaFoldDB" id="A0A510ID50"/>
<dbReference type="InterPro" id="IPR003660">
    <property type="entry name" value="HAMP_dom"/>
</dbReference>
<evidence type="ECO:0000259" key="6">
    <source>
        <dbReference type="PROSITE" id="PS50111"/>
    </source>
</evidence>
<dbReference type="GO" id="GO:0007165">
    <property type="term" value="P:signal transduction"/>
    <property type="evidence" value="ECO:0007669"/>
    <property type="project" value="UniProtKB-KW"/>
</dbReference>
<evidence type="ECO:0000256" key="2">
    <source>
        <dbReference type="ARBA" id="ARBA00023224"/>
    </source>
</evidence>
<dbReference type="Gene3D" id="1.10.287.950">
    <property type="entry name" value="Methyl-accepting chemotaxis protein"/>
    <property type="match status" value="1"/>
</dbReference>
<dbReference type="EMBL" id="AP019799">
    <property type="protein sequence ID" value="BBL91653.1"/>
    <property type="molecule type" value="Genomic_DNA"/>
</dbReference>
<feature type="domain" description="HAMP" evidence="7">
    <location>
        <begin position="334"/>
        <end position="387"/>
    </location>
</feature>
<evidence type="ECO:0000259" key="8">
    <source>
        <dbReference type="PROSITE" id="PS50906"/>
    </source>
</evidence>
<dbReference type="PROSITE" id="PS50906">
    <property type="entry name" value="NIT"/>
    <property type="match status" value="1"/>
</dbReference>
<dbReference type="GO" id="GO:0006935">
    <property type="term" value="P:chemotaxis"/>
    <property type="evidence" value="ECO:0007669"/>
    <property type="project" value="UniProtKB-ARBA"/>
</dbReference>
<evidence type="ECO:0000256" key="5">
    <source>
        <dbReference type="SAM" id="Phobius"/>
    </source>
</evidence>
<sequence length="666" mass="73433">MTSLLRRFPLYIVVCIAAGVPLVIAIILSTQNVLELEQRAQIAIRDTQLVNLATNYDNLAHNLAVERGLTAGVLGSKGNPEIINKLRQQRVKVDSAILALSQSETDTLNSNLTTSLAQDVKQQLSKLNKVREGVDKLAPHISPFNYYSNLNQLIIDNIKIVIAETQSNELTQIGDSLVSVVTMKERAGQVRGALNGVFASKTATPVLFSRVKSYIQSGNYALRMAHIAMLPIYQEQLRQIQQDSAWKNVEETQLRFLAQENNLGQIEGPSATEWFPAATQRIGLLNQLRNDMQSDMLAHAEALLKDSVFNRNVLIGVTLITSILLLGLVSTLVRSLRYRVGSMKQKLGHMTEQHDLTVELTHNGRDEISAIANSINQLTKNIKDLLFNVTDTNTHNTERLNSIVDSTQELDNSSRSTIAKCDNIATAMTELAQSSIEIAQSTERALSDTSEMNNKVQECQQQSERSFVSVKSLLEQIQATEQCMAELESDTQSIGQIVEAINGISEQTNLLALNAAIEAARAGDHGRGFAVVSSEVRDLAQRSQEATENISKLLDQITEKTRFSVENMAKSKNASDITFEAVKRVDDSVSLLETSIENVNNHINTIAHSTVEQSKACEAVDKDVDILAEIAKTTGQQADTLSEVVLGYQKDTQELNTQLSKFKLVH</sequence>
<dbReference type="SMART" id="SM00283">
    <property type="entry name" value="MA"/>
    <property type="match status" value="1"/>
</dbReference>
<comment type="similarity">
    <text evidence="3">Belongs to the methyl-accepting chemotaxis (MCP) protein family.</text>
</comment>
<organism evidence="9 10">
    <name type="scientific">Vibrio rotiferianus</name>
    <dbReference type="NCBI Taxonomy" id="190895"/>
    <lineage>
        <taxon>Bacteria</taxon>
        <taxon>Pseudomonadati</taxon>
        <taxon>Pseudomonadota</taxon>
        <taxon>Gammaproteobacteria</taxon>
        <taxon>Vibrionales</taxon>
        <taxon>Vibrionaceae</taxon>
        <taxon>Vibrio</taxon>
    </lineage>
</organism>
<keyword evidence="2 4" id="KW-0807">Transducer</keyword>
<evidence type="ECO:0000313" key="9">
    <source>
        <dbReference type="EMBL" id="BBL91653.1"/>
    </source>
</evidence>
<evidence type="ECO:0000256" key="4">
    <source>
        <dbReference type="PROSITE-ProRule" id="PRU00284"/>
    </source>
</evidence>
<dbReference type="CDD" id="cd06225">
    <property type="entry name" value="HAMP"/>
    <property type="match status" value="1"/>
</dbReference>
<accession>A0A510ID50</accession>
<feature type="transmembrane region" description="Helical" evidence="5">
    <location>
        <begin position="313"/>
        <end position="336"/>
    </location>
</feature>
<dbReference type="PANTHER" id="PTHR32089">
    <property type="entry name" value="METHYL-ACCEPTING CHEMOTAXIS PROTEIN MCPB"/>
    <property type="match status" value="1"/>
</dbReference>
<evidence type="ECO:0000313" key="10">
    <source>
        <dbReference type="Proteomes" id="UP000315115"/>
    </source>
</evidence>
<reference evidence="10" key="1">
    <citation type="submission" date="2019-07" db="EMBL/GenBank/DDBJ databases">
        <title>Complete Genome Sequences of Vibrion rotiferianus strain AM7.</title>
        <authorList>
            <person name="Miyazaki K."/>
            <person name="Wiseschart A."/>
            <person name="Pootanakit K."/>
            <person name="Ishimori K."/>
            <person name="Kitahara K."/>
        </authorList>
    </citation>
    <scope>NUCLEOTIDE SEQUENCE [LARGE SCALE GENOMIC DNA]</scope>
    <source>
        <strain evidence="10">AM7</strain>
    </source>
</reference>
<dbReference type="InterPro" id="IPR004089">
    <property type="entry name" value="MCPsignal_dom"/>
</dbReference>
<dbReference type="FunFam" id="1.10.287.950:FF:000001">
    <property type="entry name" value="Methyl-accepting chemotaxis sensory transducer"/>
    <property type="match status" value="1"/>
</dbReference>
<dbReference type="PROSITE" id="PS50111">
    <property type="entry name" value="CHEMOTAXIS_TRANSDUC_2"/>
    <property type="match status" value="1"/>
</dbReference>
<dbReference type="Pfam" id="PF08376">
    <property type="entry name" value="NIT"/>
    <property type="match status" value="1"/>
</dbReference>
<name>A0A510ID50_9VIBR</name>
<protein>
    <submittedName>
        <fullName evidence="9">Chemotaxis protein</fullName>
    </submittedName>
</protein>
<dbReference type="Pfam" id="PF00015">
    <property type="entry name" value="MCPsignal"/>
    <property type="match status" value="1"/>
</dbReference>
<dbReference type="InterPro" id="IPR013587">
    <property type="entry name" value="Nitrate/nitrite_sensing"/>
</dbReference>
<dbReference type="PROSITE" id="PS50885">
    <property type="entry name" value="HAMP"/>
    <property type="match status" value="1"/>
</dbReference>
<dbReference type="InterPro" id="IPR010910">
    <property type="entry name" value="Nitrate/nitrite_sensing_bac"/>
</dbReference>
<keyword evidence="5" id="KW-0812">Transmembrane</keyword>
<dbReference type="Pfam" id="PF00672">
    <property type="entry name" value="HAMP"/>
    <property type="match status" value="1"/>
</dbReference>
<keyword evidence="5" id="KW-0472">Membrane</keyword>